<dbReference type="AlphaFoldDB" id="A0A0A8ZVQ7"/>
<dbReference type="EMBL" id="GBRH01257055">
    <property type="protein sequence ID" value="JAD40840.1"/>
    <property type="molecule type" value="Transcribed_RNA"/>
</dbReference>
<sequence>MSILMVMEHHLSSRASRSGALLRPSTLPALETCTRASTSMSSILPACTIGL</sequence>
<organism evidence="1">
    <name type="scientific">Arundo donax</name>
    <name type="common">Giant reed</name>
    <name type="synonym">Donax arundinaceus</name>
    <dbReference type="NCBI Taxonomy" id="35708"/>
    <lineage>
        <taxon>Eukaryota</taxon>
        <taxon>Viridiplantae</taxon>
        <taxon>Streptophyta</taxon>
        <taxon>Embryophyta</taxon>
        <taxon>Tracheophyta</taxon>
        <taxon>Spermatophyta</taxon>
        <taxon>Magnoliopsida</taxon>
        <taxon>Liliopsida</taxon>
        <taxon>Poales</taxon>
        <taxon>Poaceae</taxon>
        <taxon>PACMAD clade</taxon>
        <taxon>Arundinoideae</taxon>
        <taxon>Arundineae</taxon>
        <taxon>Arundo</taxon>
    </lineage>
</organism>
<accession>A0A0A8ZVQ7</accession>
<reference evidence="1" key="2">
    <citation type="journal article" date="2015" name="Data Brief">
        <title>Shoot transcriptome of the giant reed, Arundo donax.</title>
        <authorList>
            <person name="Barrero R.A."/>
            <person name="Guerrero F.D."/>
            <person name="Moolhuijzen P."/>
            <person name="Goolsby J.A."/>
            <person name="Tidwell J."/>
            <person name="Bellgard S.E."/>
            <person name="Bellgard M.I."/>
        </authorList>
    </citation>
    <scope>NUCLEOTIDE SEQUENCE</scope>
    <source>
        <tissue evidence="1">Shoot tissue taken approximately 20 cm above the soil surface</tissue>
    </source>
</reference>
<name>A0A0A8ZVQ7_ARUDO</name>
<protein>
    <submittedName>
        <fullName evidence="1">Uncharacterized protein</fullName>
    </submittedName>
</protein>
<reference evidence="1" key="1">
    <citation type="submission" date="2014-09" db="EMBL/GenBank/DDBJ databases">
        <authorList>
            <person name="Magalhaes I.L.F."/>
            <person name="Oliveira U."/>
            <person name="Santos F.R."/>
            <person name="Vidigal T.H.D.A."/>
            <person name="Brescovit A.D."/>
            <person name="Santos A.J."/>
        </authorList>
    </citation>
    <scope>NUCLEOTIDE SEQUENCE</scope>
    <source>
        <tissue evidence="1">Shoot tissue taken approximately 20 cm above the soil surface</tissue>
    </source>
</reference>
<proteinExistence type="predicted"/>
<evidence type="ECO:0000313" key="1">
    <source>
        <dbReference type="EMBL" id="JAD40840.1"/>
    </source>
</evidence>